<dbReference type="Pfam" id="PF00060">
    <property type="entry name" value="Lig_chan"/>
    <property type="match status" value="1"/>
</dbReference>
<dbReference type="PRINTS" id="PR00177">
    <property type="entry name" value="NMDARECEPTOR"/>
</dbReference>
<keyword evidence="9" id="KW-0675">Receptor</keyword>
<feature type="disulfide bond" evidence="17">
    <location>
        <begin position="100"/>
        <end position="370"/>
    </location>
</feature>
<feature type="site" description="Interaction with the cone snail toxin Con-ikot-ikot" evidence="16">
    <location>
        <position position="821"/>
    </location>
</feature>
<evidence type="ECO:0000256" key="20">
    <source>
        <dbReference type="SAM" id="SignalP"/>
    </source>
</evidence>
<organism evidence="23 24">
    <name type="scientific">Branchiostoma lanceolatum</name>
    <name type="common">Common lancelet</name>
    <name type="synonym">Amphioxus lanceolatum</name>
    <dbReference type="NCBI Taxonomy" id="7740"/>
    <lineage>
        <taxon>Eukaryota</taxon>
        <taxon>Metazoa</taxon>
        <taxon>Chordata</taxon>
        <taxon>Cephalochordata</taxon>
        <taxon>Leptocardii</taxon>
        <taxon>Amphioxiformes</taxon>
        <taxon>Branchiostomatidae</taxon>
        <taxon>Branchiostoma</taxon>
    </lineage>
</organism>
<dbReference type="Pfam" id="PF01094">
    <property type="entry name" value="ANF_receptor"/>
    <property type="match status" value="1"/>
</dbReference>
<evidence type="ECO:0000256" key="16">
    <source>
        <dbReference type="PIRSR" id="PIRSR601508-2"/>
    </source>
</evidence>
<keyword evidence="1" id="KW-0813">Transport</keyword>
<dbReference type="AlphaFoldDB" id="A0A8J9W6D1"/>
<feature type="site" description="Crucial to convey clamshell closure to channel opening" evidence="16">
    <location>
        <position position="704"/>
    </location>
</feature>
<reference evidence="23" key="1">
    <citation type="submission" date="2022-01" db="EMBL/GenBank/DDBJ databases">
        <authorList>
            <person name="Braso-Vives M."/>
        </authorList>
    </citation>
    <scope>NUCLEOTIDE SEQUENCE</scope>
</reference>
<dbReference type="OrthoDB" id="5984008at2759"/>
<dbReference type="GO" id="GO:0038023">
    <property type="term" value="F:signaling receptor activity"/>
    <property type="evidence" value="ECO:0007669"/>
    <property type="project" value="InterPro"/>
</dbReference>
<dbReference type="GO" id="GO:0015276">
    <property type="term" value="F:ligand-gated monoatomic ion channel activity"/>
    <property type="evidence" value="ECO:0007669"/>
    <property type="project" value="InterPro"/>
</dbReference>
<keyword evidence="2" id="KW-1003">Cell membrane</keyword>
<keyword evidence="5 19" id="KW-1133">Transmembrane helix</keyword>
<feature type="transmembrane region" description="Helical" evidence="19">
    <location>
        <begin position="675"/>
        <end position="698"/>
    </location>
</feature>
<keyword evidence="13" id="KW-0407">Ion channel</keyword>
<evidence type="ECO:0000313" key="23">
    <source>
        <dbReference type="EMBL" id="CAH1240801.1"/>
    </source>
</evidence>
<feature type="signal peptide" evidence="20">
    <location>
        <begin position="1"/>
        <end position="21"/>
    </location>
</feature>
<dbReference type="FunFam" id="3.40.190.10:FF:000060">
    <property type="entry name" value="Glutamate receptor ionotropic, kainate 1"/>
    <property type="match status" value="1"/>
</dbReference>
<evidence type="ECO:0000256" key="13">
    <source>
        <dbReference type="ARBA" id="ARBA00023303"/>
    </source>
</evidence>
<dbReference type="InterPro" id="IPR001508">
    <property type="entry name" value="Iono_Glu_rcpt_met"/>
</dbReference>
<dbReference type="InterPro" id="IPR019594">
    <property type="entry name" value="Glu/Gly-bd"/>
</dbReference>
<evidence type="ECO:0000256" key="7">
    <source>
        <dbReference type="ARBA" id="ARBA00023065"/>
    </source>
</evidence>
<protein>
    <submittedName>
        <fullName evidence="23">GRIK2 protein</fullName>
    </submittedName>
</protein>
<name>A0A8J9W6D1_BRALA</name>
<sequence>MLRNIAMAVAPFLLILQLATATKVEECQFGGIPGEQRPCKVMIGGLFGSSSADWVAELALNIAVDMVNTNPELLPNVTISAVLNRTQHYLTTFRNIQNTCYQATQGIVAVIGPATTTSVKAVHPVCAGLQIPHIAPWATDPTLTDNINQYPYLVKMMPPDSMQSKAIAAFAEKYNWNRLALFTSTSDYGINGVREFQKIAAQRDWTIVSSEQYNPIDKPEELNVEHQLRSIRDKGVRVVILNGLAEHARVILKQAKALGMTGHGWAWVVTDGITSIEGLYDPCQPVPDHLLGIVGTRVSVGRGSHYKELLRRLKLARSQGGKGSRPGRASCGGFVDVYAYATFDSVMALAYGLHDFLSSGRNLYGPDMPCNVCEGAPGAHPWDQGSTLYQFIKQANGPGAVADISFNSRAAPMENMFDVVNLRKKGMAKVGEWSEEEGLTLDEHVVFMGGTTKVPVDSSYDLNNKTLMVTTILERPFIMIRSDPNLTGNDRFEGMCIDLLNELQKSLNFQYKIYLVPDSKFGSQDPITGEWNGLVRELLDAKADLAAATLTISYERLQVISFTQPYLDLGMSILMRSKDPKKNLFAFLDPFSPDLWIAFVLSMIVVSFGVWFCSTFSPYGHYGAHAQRTDPQDTSQEELSNNLNLWNSFWFAFSSWMQQTEVAPRSVSGRIVGGLWWMAVTVIIATYTANLAAFLTVARMSSGINSVEDLANQKKIPYGTVSNSQPESFFEFSKIEHFARMFDFMTSRNTFVETSEEGIQRVHDPNDDYAFIWDSAVLDYEAEQEPCEIMTVGRLFGKIGYGFGLPMQSLYTERFSLEIMKLRKSGEIDKLKRKWYDGPCKHQSSGAVTTAAGNTLDFKSMAGVFYCLFGGVMFGCIVVAIEWCVAAHKDVHPHKPERPRSFCEALRNRMGRMAHDIRENWYPWKYCCRRKDRPTETIIYDKPGIQKEITLSSLLSNGTLNRTSGVVRTEDPCIDLYSQQNIRPSLRRSRATYESSIEEPPEQITTDSCEKDDVF</sequence>
<dbReference type="SUPFAM" id="SSF53822">
    <property type="entry name" value="Periplasmic binding protein-like I"/>
    <property type="match status" value="1"/>
</dbReference>
<evidence type="ECO:0000256" key="19">
    <source>
        <dbReference type="SAM" id="Phobius"/>
    </source>
</evidence>
<keyword evidence="17" id="KW-1015">Disulfide bond</keyword>
<dbReference type="SMART" id="SM00079">
    <property type="entry name" value="PBPe"/>
    <property type="match status" value="1"/>
</dbReference>
<keyword evidence="12" id="KW-1071">Ligand-gated ion channel</keyword>
<dbReference type="EMBL" id="OV696696">
    <property type="protein sequence ID" value="CAH1240801.1"/>
    <property type="molecule type" value="Genomic_DNA"/>
</dbReference>
<dbReference type="Proteomes" id="UP000838412">
    <property type="component" value="Chromosome 11"/>
</dbReference>
<evidence type="ECO:0000256" key="14">
    <source>
        <dbReference type="ARBA" id="ARBA00034104"/>
    </source>
</evidence>
<evidence type="ECO:0000256" key="17">
    <source>
        <dbReference type="PIRSR" id="PIRSR601508-3"/>
    </source>
</evidence>
<dbReference type="InterPro" id="IPR001320">
    <property type="entry name" value="Iontro_rcpt_C"/>
</dbReference>
<dbReference type="FunFam" id="3.40.50.2300:FF:001154">
    <property type="match status" value="1"/>
</dbReference>
<dbReference type="Pfam" id="PF10613">
    <property type="entry name" value="Lig_chan-Glu_bd"/>
    <property type="match status" value="1"/>
</dbReference>
<dbReference type="PANTHER" id="PTHR18966">
    <property type="entry name" value="IONOTROPIC GLUTAMATE RECEPTOR"/>
    <property type="match status" value="1"/>
</dbReference>
<dbReference type="InterPro" id="IPR001828">
    <property type="entry name" value="ANF_lig-bd_rcpt"/>
</dbReference>
<dbReference type="FunFam" id="1.10.287.70:FF:000143">
    <property type="entry name" value="Probable glutamate receptor"/>
    <property type="match status" value="1"/>
</dbReference>
<evidence type="ECO:0000259" key="22">
    <source>
        <dbReference type="SMART" id="SM00918"/>
    </source>
</evidence>
<evidence type="ECO:0000256" key="12">
    <source>
        <dbReference type="ARBA" id="ARBA00023286"/>
    </source>
</evidence>
<feature type="disulfide bond" evidence="17">
    <location>
        <begin position="787"/>
        <end position="840"/>
    </location>
</feature>
<keyword evidence="6" id="KW-0770">Synapse</keyword>
<dbReference type="Gene3D" id="3.40.50.2300">
    <property type="match status" value="2"/>
</dbReference>
<evidence type="ECO:0000259" key="21">
    <source>
        <dbReference type="SMART" id="SM00079"/>
    </source>
</evidence>
<evidence type="ECO:0000256" key="8">
    <source>
        <dbReference type="ARBA" id="ARBA00023136"/>
    </source>
</evidence>
<keyword evidence="10" id="KW-0325">Glycoprotein</keyword>
<evidence type="ECO:0000256" key="3">
    <source>
        <dbReference type="ARBA" id="ARBA00022692"/>
    </source>
</evidence>
<keyword evidence="11" id="KW-0628">Postsynaptic cell membrane</keyword>
<evidence type="ECO:0000256" key="11">
    <source>
        <dbReference type="ARBA" id="ARBA00023257"/>
    </source>
</evidence>
<feature type="binding site" evidence="15">
    <location>
        <position position="551"/>
    </location>
    <ligand>
        <name>L-glutamate</name>
        <dbReference type="ChEBI" id="CHEBI:29985"/>
    </ligand>
</feature>
<evidence type="ECO:0000313" key="24">
    <source>
        <dbReference type="Proteomes" id="UP000838412"/>
    </source>
</evidence>
<evidence type="ECO:0000256" key="10">
    <source>
        <dbReference type="ARBA" id="ARBA00023180"/>
    </source>
</evidence>
<evidence type="ECO:0000256" key="2">
    <source>
        <dbReference type="ARBA" id="ARBA00022475"/>
    </source>
</evidence>
<dbReference type="GO" id="GO:0045211">
    <property type="term" value="C:postsynaptic membrane"/>
    <property type="evidence" value="ECO:0007669"/>
    <property type="project" value="UniProtKB-SubCell"/>
</dbReference>
<feature type="transmembrane region" description="Helical" evidence="19">
    <location>
        <begin position="863"/>
        <end position="885"/>
    </location>
</feature>
<keyword evidence="24" id="KW-1185">Reference proteome</keyword>
<dbReference type="SUPFAM" id="SSF53850">
    <property type="entry name" value="Periplasmic binding protein-like II"/>
    <property type="match status" value="1"/>
</dbReference>
<proteinExistence type="predicted"/>
<feature type="binding site" evidence="15">
    <location>
        <position position="556"/>
    </location>
    <ligand>
        <name>L-glutamate</name>
        <dbReference type="ChEBI" id="CHEBI:29985"/>
    </ligand>
</feature>
<feature type="binding site" evidence="15">
    <location>
        <position position="774"/>
    </location>
    <ligand>
        <name>L-glutamate</name>
        <dbReference type="ChEBI" id="CHEBI:29985"/>
    </ligand>
</feature>
<accession>A0A8J9W6D1</accession>
<keyword evidence="7" id="KW-0406">Ion transport</keyword>
<feature type="domain" description="Ionotropic glutamate receptor C-terminal" evidence="21">
    <location>
        <begin position="466"/>
        <end position="838"/>
    </location>
</feature>
<gene>
    <name evidence="23" type="primary">GRIK2</name>
    <name evidence="23" type="ORF">BLAG_LOCUS4632</name>
</gene>
<keyword evidence="3 19" id="KW-0812">Transmembrane</keyword>
<evidence type="ECO:0000256" key="9">
    <source>
        <dbReference type="ARBA" id="ARBA00023170"/>
    </source>
</evidence>
<dbReference type="Gene3D" id="3.40.190.10">
    <property type="entry name" value="Periplasmic binding protein-like II"/>
    <property type="match status" value="1"/>
</dbReference>
<evidence type="ECO:0000256" key="4">
    <source>
        <dbReference type="ARBA" id="ARBA00022729"/>
    </source>
</evidence>
<keyword evidence="8 19" id="KW-0472">Membrane</keyword>
<evidence type="ECO:0000256" key="6">
    <source>
        <dbReference type="ARBA" id="ARBA00023018"/>
    </source>
</evidence>
<dbReference type="InterPro" id="IPR015683">
    <property type="entry name" value="Ionotropic_Glu_rcpt"/>
</dbReference>
<evidence type="ECO:0000256" key="15">
    <source>
        <dbReference type="PIRSR" id="PIRSR601508-1"/>
    </source>
</evidence>
<comment type="subcellular location">
    <subcellularLocation>
        <location evidence="14">Postsynaptic cell membrane</location>
        <topology evidence="14">Multi-pass membrane protein</topology>
    </subcellularLocation>
</comment>
<dbReference type="InterPro" id="IPR028082">
    <property type="entry name" value="Peripla_BP_I"/>
</dbReference>
<feature type="chain" id="PRO_5035443789" evidence="20">
    <location>
        <begin position="22"/>
        <end position="1015"/>
    </location>
</feature>
<dbReference type="Gene3D" id="1.10.287.70">
    <property type="match status" value="1"/>
</dbReference>
<evidence type="ECO:0000256" key="1">
    <source>
        <dbReference type="ARBA" id="ARBA00022448"/>
    </source>
</evidence>
<feature type="region of interest" description="Disordered" evidence="18">
    <location>
        <begin position="987"/>
        <end position="1015"/>
    </location>
</feature>
<dbReference type="FunFam" id="3.40.50.2300:FF:000732">
    <property type="match status" value="1"/>
</dbReference>
<feature type="domain" description="Ionotropic glutamate receptor L-glutamate and glycine-binding" evidence="22">
    <location>
        <begin position="476"/>
        <end position="540"/>
    </location>
</feature>
<keyword evidence="4 20" id="KW-0732">Signal</keyword>
<feature type="transmembrane region" description="Helical" evidence="19">
    <location>
        <begin position="595"/>
        <end position="613"/>
    </location>
</feature>
<evidence type="ECO:0000256" key="5">
    <source>
        <dbReference type="ARBA" id="ARBA00022989"/>
    </source>
</evidence>
<dbReference type="FunFam" id="3.40.190.10:FF:000399">
    <property type="entry name" value="Predicted protein"/>
    <property type="match status" value="1"/>
</dbReference>
<evidence type="ECO:0000256" key="18">
    <source>
        <dbReference type="SAM" id="MobiDB-lite"/>
    </source>
</evidence>
<dbReference type="SMART" id="SM00918">
    <property type="entry name" value="Lig_chan-Glu_bd"/>
    <property type="match status" value="1"/>
</dbReference>
<dbReference type="FunFam" id="3.40.50.2300:FF:001033">
    <property type="match status" value="1"/>
</dbReference>